<dbReference type="InterPro" id="IPR018247">
    <property type="entry name" value="EF_Hand_1_Ca_BS"/>
</dbReference>
<gene>
    <name evidence="4" type="ORF">M3P19_13935</name>
</gene>
<dbReference type="Pfam" id="PF13202">
    <property type="entry name" value="EF-hand_5"/>
    <property type="match status" value="2"/>
</dbReference>
<sequence length="97" mass="11115">MNRKRMKSGVTVATVLLIGISTLYAQRQDQNRAHKGPPSFEQLLKDLDSNEDGKLSSNEVKGPLKRDFDKVDLNEDGFITEEEFNKAPKPKRRERNQ</sequence>
<dbReference type="PROSITE" id="PS50222">
    <property type="entry name" value="EF_HAND_2"/>
    <property type="match status" value="1"/>
</dbReference>
<keyword evidence="2" id="KW-0732">Signal</keyword>
<dbReference type="RefSeq" id="WP_249658303.1">
    <property type="nucleotide sequence ID" value="NZ_JAMFMA010000003.1"/>
</dbReference>
<keyword evidence="5" id="KW-1185">Reference proteome</keyword>
<feature type="chain" id="PRO_5047055962" evidence="2">
    <location>
        <begin position="26"/>
        <end position="97"/>
    </location>
</feature>
<name>A0ABT0PUP6_9FLAO</name>
<dbReference type="Gene3D" id="1.10.238.10">
    <property type="entry name" value="EF-hand"/>
    <property type="match status" value="1"/>
</dbReference>
<dbReference type="EMBL" id="JAMFMA010000003">
    <property type="protein sequence ID" value="MCL6275115.1"/>
    <property type="molecule type" value="Genomic_DNA"/>
</dbReference>
<dbReference type="PROSITE" id="PS00018">
    <property type="entry name" value="EF_HAND_1"/>
    <property type="match status" value="1"/>
</dbReference>
<evidence type="ECO:0000313" key="4">
    <source>
        <dbReference type="EMBL" id="MCL6275115.1"/>
    </source>
</evidence>
<proteinExistence type="predicted"/>
<reference evidence="4 5" key="1">
    <citation type="submission" date="2022-05" db="EMBL/GenBank/DDBJ databases">
        <authorList>
            <person name="Park J.-S."/>
        </authorList>
    </citation>
    <scope>NUCLEOTIDE SEQUENCE [LARGE SCALE GENOMIC DNA]</scope>
    <source>
        <strain evidence="4 5">2012CJ35-5</strain>
    </source>
</reference>
<feature type="signal peptide" evidence="2">
    <location>
        <begin position="1"/>
        <end position="25"/>
    </location>
</feature>
<comment type="caution">
    <text evidence="4">The sequence shown here is derived from an EMBL/GenBank/DDBJ whole genome shotgun (WGS) entry which is preliminary data.</text>
</comment>
<dbReference type="InterPro" id="IPR011992">
    <property type="entry name" value="EF-hand-dom_pair"/>
</dbReference>
<dbReference type="SUPFAM" id="SSF47473">
    <property type="entry name" value="EF-hand"/>
    <property type="match status" value="1"/>
</dbReference>
<evidence type="ECO:0000259" key="3">
    <source>
        <dbReference type="PROSITE" id="PS50222"/>
    </source>
</evidence>
<protein>
    <submittedName>
        <fullName evidence="4">EF-hand domain-containing protein</fullName>
    </submittedName>
</protein>
<feature type="domain" description="EF-hand" evidence="3">
    <location>
        <begin position="59"/>
        <end position="94"/>
    </location>
</feature>
<dbReference type="InterPro" id="IPR002048">
    <property type="entry name" value="EF_hand_dom"/>
</dbReference>
<dbReference type="Proteomes" id="UP001203607">
    <property type="component" value="Unassembled WGS sequence"/>
</dbReference>
<organism evidence="4 5">
    <name type="scientific">Flagellimonas spongiicola</name>
    <dbReference type="NCBI Taxonomy" id="2942208"/>
    <lineage>
        <taxon>Bacteria</taxon>
        <taxon>Pseudomonadati</taxon>
        <taxon>Bacteroidota</taxon>
        <taxon>Flavobacteriia</taxon>
        <taxon>Flavobacteriales</taxon>
        <taxon>Flavobacteriaceae</taxon>
        <taxon>Flagellimonas</taxon>
    </lineage>
</organism>
<evidence type="ECO:0000256" key="1">
    <source>
        <dbReference type="SAM" id="MobiDB-lite"/>
    </source>
</evidence>
<evidence type="ECO:0000256" key="2">
    <source>
        <dbReference type="SAM" id="SignalP"/>
    </source>
</evidence>
<feature type="compositionally biased region" description="Basic and acidic residues" evidence="1">
    <location>
        <begin position="43"/>
        <end position="54"/>
    </location>
</feature>
<feature type="region of interest" description="Disordered" evidence="1">
    <location>
        <begin position="28"/>
        <end position="65"/>
    </location>
</feature>
<accession>A0ABT0PUP6</accession>
<evidence type="ECO:0000313" key="5">
    <source>
        <dbReference type="Proteomes" id="UP001203607"/>
    </source>
</evidence>